<gene>
    <name evidence="11" type="ORF">FYJ45_25095</name>
</gene>
<feature type="binding site" evidence="8">
    <location>
        <position position="50"/>
    </location>
    <ligand>
        <name>Fe cation</name>
        <dbReference type="ChEBI" id="CHEBI:24875"/>
        <label>1</label>
    </ligand>
</feature>
<dbReference type="EC" id="1.16.3.2" evidence="9"/>
<protein>
    <recommendedName>
        <fullName evidence="9">Ferritin</fullName>
        <ecNumber evidence="9">1.16.3.2</ecNumber>
    </recommendedName>
</protein>
<evidence type="ECO:0000256" key="1">
    <source>
        <dbReference type="ARBA" id="ARBA00002485"/>
    </source>
</evidence>
<sequence>MLDKKIAELINHQINMEFYSAYLYLDFSNFFVEKGLNGFANWYKVQAQEERDHALLMIQYLQNNDMPVILESIEKPKTNLKENMDVLKTGLAHERQVTRLIHTIYDSAYSAKDFRTTQFLDWFVKEQGEEETSASDLVKKMELFGTDPKSLYLLDTEMAARVYAPPATPL</sequence>
<proteinExistence type="inferred from homology"/>
<dbReference type="Proteomes" id="UP000436047">
    <property type="component" value="Unassembled WGS sequence"/>
</dbReference>
<dbReference type="PANTHER" id="PTHR11431:SF127">
    <property type="entry name" value="BACTERIAL NON-HEME FERRITIN"/>
    <property type="match status" value="1"/>
</dbReference>
<dbReference type="FunFam" id="1.20.1260.10:FF:000001">
    <property type="entry name" value="Non-heme ferritin"/>
    <property type="match status" value="1"/>
</dbReference>
<evidence type="ECO:0000256" key="8">
    <source>
        <dbReference type="PIRSR" id="PIRSR601519-1"/>
    </source>
</evidence>
<keyword evidence="5" id="KW-0560">Oxidoreductase</keyword>
<keyword evidence="9" id="KW-0963">Cytoplasm</keyword>
<feature type="binding site" evidence="8">
    <location>
        <position position="127"/>
    </location>
    <ligand>
        <name>Fe cation</name>
        <dbReference type="ChEBI" id="CHEBI:24875"/>
        <label>1</label>
    </ligand>
</feature>
<comment type="function">
    <text evidence="1 9">Iron-storage protein.</text>
</comment>
<organism evidence="11 12">
    <name type="scientific">Eisenbergiella porci</name>
    <dbReference type="NCBI Taxonomy" id="2652274"/>
    <lineage>
        <taxon>Bacteria</taxon>
        <taxon>Bacillati</taxon>
        <taxon>Bacillota</taxon>
        <taxon>Clostridia</taxon>
        <taxon>Lachnospirales</taxon>
        <taxon>Lachnospiraceae</taxon>
        <taxon>Eisenbergiella</taxon>
    </lineage>
</organism>
<dbReference type="CDD" id="cd01055">
    <property type="entry name" value="Nonheme_Ferritin"/>
    <property type="match status" value="1"/>
</dbReference>
<dbReference type="GO" id="GO:0005829">
    <property type="term" value="C:cytosol"/>
    <property type="evidence" value="ECO:0007669"/>
    <property type="project" value="TreeGrafter"/>
</dbReference>
<dbReference type="PROSITE" id="PS50905">
    <property type="entry name" value="FERRITIN_LIKE"/>
    <property type="match status" value="1"/>
</dbReference>
<keyword evidence="12" id="KW-1185">Reference proteome</keyword>
<evidence type="ECO:0000256" key="5">
    <source>
        <dbReference type="ARBA" id="ARBA00023002"/>
    </source>
</evidence>
<dbReference type="AlphaFoldDB" id="A0A6N7WA16"/>
<keyword evidence="4 8" id="KW-0479">Metal-binding</keyword>
<dbReference type="Gene3D" id="1.20.1260.10">
    <property type="match status" value="1"/>
</dbReference>
<dbReference type="GO" id="GO:0008198">
    <property type="term" value="F:ferrous iron binding"/>
    <property type="evidence" value="ECO:0007669"/>
    <property type="project" value="TreeGrafter"/>
</dbReference>
<feature type="binding site" evidence="8">
    <location>
        <position position="94"/>
    </location>
    <ligand>
        <name>Fe cation</name>
        <dbReference type="ChEBI" id="CHEBI:24875"/>
        <label>1</label>
    </ligand>
</feature>
<comment type="subcellular location">
    <subcellularLocation>
        <location evidence="9">Cytoplasm</location>
    </subcellularLocation>
</comment>
<dbReference type="InterPro" id="IPR041719">
    <property type="entry name" value="Ferritin_prok"/>
</dbReference>
<dbReference type="PANTHER" id="PTHR11431">
    <property type="entry name" value="FERRITIN"/>
    <property type="match status" value="1"/>
</dbReference>
<dbReference type="EMBL" id="VUMI01000064">
    <property type="protein sequence ID" value="MSS91392.1"/>
    <property type="molecule type" value="Genomic_DNA"/>
</dbReference>
<evidence type="ECO:0000256" key="9">
    <source>
        <dbReference type="RuleBase" id="RU361145"/>
    </source>
</evidence>
<keyword evidence="6 8" id="KW-0408">Iron</keyword>
<feature type="binding site" evidence="8">
    <location>
        <position position="53"/>
    </location>
    <ligand>
        <name>Fe cation</name>
        <dbReference type="ChEBI" id="CHEBI:24875"/>
        <label>1</label>
    </ligand>
</feature>
<dbReference type="SUPFAM" id="SSF47240">
    <property type="entry name" value="Ferritin-like"/>
    <property type="match status" value="1"/>
</dbReference>
<dbReference type="InterPro" id="IPR001519">
    <property type="entry name" value="Ferritin"/>
</dbReference>
<keyword evidence="3 9" id="KW-0409">Iron storage</keyword>
<comment type="caution">
    <text evidence="11">The sequence shown here is derived from an EMBL/GenBank/DDBJ whole genome shotgun (WGS) entry which is preliminary data.</text>
</comment>
<comment type="catalytic activity">
    <reaction evidence="7 9">
        <text>4 Fe(2+) + O2 + 6 H2O = 4 iron(III) oxide-hydroxide + 12 H(+)</text>
        <dbReference type="Rhea" id="RHEA:11972"/>
        <dbReference type="ChEBI" id="CHEBI:15377"/>
        <dbReference type="ChEBI" id="CHEBI:15378"/>
        <dbReference type="ChEBI" id="CHEBI:15379"/>
        <dbReference type="ChEBI" id="CHEBI:29033"/>
        <dbReference type="ChEBI" id="CHEBI:78619"/>
        <dbReference type="EC" id="1.16.3.2"/>
    </reaction>
</comment>
<evidence type="ECO:0000313" key="11">
    <source>
        <dbReference type="EMBL" id="MSS91392.1"/>
    </source>
</evidence>
<feature type="domain" description="Ferritin-like diiron" evidence="10">
    <location>
        <begin position="1"/>
        <end position="145"/>
    </location>
</feature>
<dbReference type="Pfam" id="PF00210">
    <property type="entry name" value="Ferritin"/>
    <property type="match status" value="1"/>
</dbReference>
<dbReference type="InterPro" id="IPR009078">
    <property type="entry name" value="Ferritin-like_SF"/>
</dbReference>
<evidence type="ECO:0000256" key="3">
    <source>
        <dbReference type="ARBA" id="ARBA00022434"/>
    </source>
</evidence>
<dbReference type="GO" id="GO:0004322">
    <property type="term" value="F:ferroxidase activity"/>
    <property type="evidence" value="ECO:0007669"/>
    <property type="project" value="TreeGrafter"/>
</dbReference>
<evidence type="ECO:0000259" key="10">
    <source>
        <dbReference type="PROSITE" id="PS50905"/>
    </source>
</evidence>
<evidence type="ECO:0000256" key="7">
    <source>
        <dbReference type="ARBA" id="ARBA00048035"/>
    </source>
</evidence>
<dbReference type="GO" id="GO:0006826">
    <property type="term" value="P:iron ion transport"/>
    <property type="evidence" value="ECO:0007669"/>
    <property type="project" value="InterPro"/>
</dbReference>
<evidence type="ECO:0000256" key="6">
    <source>
        <dbReference type="ARBA" id="ARBA00023004"/>
    </source>
</evidence>
<dbReference type="GO" id="GO:0042802">
    <property type="term" value="F:identical protein binding"/>
    <property type="evidence" value="ECO:0007669"/>
    <property type="project" value="UniProtKB-ARBA"/>
</dbReference>
<dbReference type="GO" id="GO:0006879">
    <property type="term" value="P:intracellular iron ion homeostasis"/>
    <property type="evidence" value="ECO:0007669"/>
    <property type="project" value="UniProtKB-KW"/>
</dbReference>
<comment type="similarity">
    <text evidence="2 9">Belongs to the ferritin family. Prokaryotic subfamily.</text>
</comment>
<dbReference type="RefSeq" id="WP_154467821.1">
    <property type="nucleotide sequence ID" value="NZ_JAXDZL010000136.1"/>
</dbReference>
<dbReference type="GeneID" id="86056290"/>
<dbReference type="InterPro" id="IPR008331">
    <property type="entry name" value="Ferritin_DPS_dom"/>
</dbReference>
<accession>A0A6N7WA16</accession>
<feature type="binding site" evidence="8">
    <location>
        <position position="17"/>
    </location>
    <ligand>
        <name>Fe cation</name>
        <dbReference type="ChEBI" id="CHEBI:24875"/>
        <label>1</label>
    </ligand>
</feature>
<evidence type="ECO:0000256" key="2">
    <source>
        <dbReference type="ARBA" id="ARBA00006950"/>
    </source>
</evidence>
<evidence type="ECO:0000313" key="12">
    <source>
        <dbReference type="Proteomes" id="UP000436047"/>
    </source>
</evidence>
<dbReference type="InterPro" id="IPR009040">
    <property type="entry name" value="Ferritin-like_diiron"/>
</dbReference>
<reference evidence="11 12" key="1">
    <citation type="submission" date="2019-08" db="EMBL/GenBank/DDBJ databases">
        <title>In-depth cultivation of the pig gut microbiome towards novel bacterial diversity and tailored functional studies.</title>
        <authorList>
            <person name="Wylensek D."/>
            <person name="Hitch T.C.A."/>
            <person name="Clavel T."/>
        </authorList>
    </citation>
    <scope>NUCLEOTIDE SEQUENCE [LARGE SCALE GENOMIC DNA]</scope>
    <source>
        <strain evidence="11 12">WCA-389-WT-23B</strain>
    </source>
</reference>
<dbReference type="GO" id="GO:0008199">
    <property type="term" value="F:ferric iron binding"/>
    <property type="evidence" value="ECO:0007669"/>
    <property type="project" value="InterPro"/>
</dbReference>
<name>A0A6N7WA16_9FIRM</name>
<evidence type="ECO:0000256" key="4">
    <source>
        <dbReference type="ARBA" id="ARBA00022723"/>
    </source>
</evidence>
<dbReference type="InterPro" id="IPR012347">
    <property type="entry name" value="Ferritin-like"/>
</dbReference>